<evidence type="ECO:0000256" key="8">
    <source>
        <dbReference type="PIRSR" id="PIRSR621190-2"/>
    </source>
</evidence>
<evidence type="ECO:0000256" key="4">
    <source>
        <dbReference type="ARBA" id="ARBA00022801"/>
    </source>
</evidence>
<feature type="binding site" evidence="8">
    <location>
        <position position="175"/>
    </location>
    <ligand>
        <name>Ca(2+)</name>
        <dbReference type="ChEBI" id="CHEBI:29108"/>
        <label>2</label>
    </ligand>
</feature>
<evidence type="ECO:0000313" key="12">
    <source>
        <dbReference type="Proteomes" id="UP000838412"/>
    </source>
</evidence>
<dbReference type="InterPro" id="IPR024079">
    <property type="entry name" value="MetalloPept_cat_dom_sf"/>
</dbReference>
<evidence type="ECO:0000256" key="1">
    <source>
        <dbReference type="ARBA" id="ARBA00010370"/>
    </source>
</evidence>
<dbReference type="InterPro" id="IPR036365">
    <property type="entry name" value="PGBD-like_sf"/>
</dbReference>
<evidence type="ECO:0000313" key="11">
    <source>
        <dbReference type="EMBL" id="CAH1272749.1"/>
    </source>
</evidence>
<dbReference type="InterPro" id="IPR033739">
    <property type="entry name" value="M10A_MMP"/>
</dbReference>
<dbReference type="AlphaFoldDB" id="A0A8K0AHE5"/>
<evidence type="ECO:0000256" key="2">
    <source>
        <dbReference type="ARBA" id="ARBA00022670"/>
    </source>
</evidence>
<dbReference type="PANTHER" id="PTHR10201:SF331">
    <property type="entry name" value="MATRIX METALLOPROTEINASE-14-LIKE ISOFORM X1"/>
    <property type="match status" value="1"/>
</dbReference>
<dbReference type="GO" id="GO:0006508">
    <property type="term" value="P:proteolysis"/>
    <property type="evidence" value="ECO:0007669"/>
    <property type="project" value="UniProtKB-KW"/>
</dbReference>
<feature type="compositionally biased region" description="Basic residues" evidence="9">
    <location>
        <begin position="38"/>
        <end position="58"/>
    </location>
</feature>
<keyword evidence="6" id="KW-0482">Metalloprotease</keyword>
<dbReference type="InterPro" id="IPR021190">
    <property type="entry name" value="Pept_M10A"/>
</dbReference>
<feature type="binding site" evidence="8">
    <location>
        <position position="219"/>
    </location>
    <ligand>
        <name>Ca(2+)</name>
        <dbReference type="ChEBI" id="CHEBI:29108"/>
        <label>3</label>
    </ligand>
</feature>
<keyword evidence="5 8" id="KW-0862">Zinc</keyword>
<feature type="binding site" evidence="8">
    <location>
        <position position="212"/>
    </location>
    <ligand>
        <name>Ca(2+)</name>
        <dbReference type="ChEBI" id="CHEBI:29108"/>
        <label>2</label>
    </ligand>
</feature>
<proteinExistence type="inferred from homology"/>
<dbReference type="SUPFAM" id="SSF47090">
    <property type="entry name" value="PGBD-like"/>
    <property type="match status" value="1"/>
</dbReference>
<protein>
    <submittedName>
        <fullName evidence="11">MMP12 protein</fullName>
    </submittedName>
</protein>
<feature type="binding site" evidence="8">
    <location>
        <position position="214"/>
    </location>
    <ligand>
        <name>Zn(2+)</name>
        <dbReference type="ChEBI" id="CHEBI:29105"/>
        <label>1</label>
    </ligand>
</feature>
<feature type="active site" evidence="7">
    <location>
        <position position="238"/>
    </location>
</feature>
<keyword evidence="2" id="KW-0645">Protease</keyword>
<evidence type="ECO:0000259" key="10">
    <source>
        <dbReference type="SMART" id="SM00235"/>
    </source>
</evidence>
<dbReference type="GO" id="GO:0005615">
    <property type="term" value="C:extracellular space"/>
    <property type="evidence" value="ECO:0007669"/>
    <property type="project" value="TreeGrafter"/>
</dbReference>
<dbReference type="GO" id="GO:0008270">
    <property type="term" value="F:zinc ion binding"/>
    <property type="evidence" value="ECO:0007669"/>
    <property type="project" value="InterPro"/>
</dbReference>
<evidence type="ECO:0000256" key="5">
    <source>
        <dbReference type="ARBA" id="ARBA00022833"/>
    </source>
</evidence>
<dbReference type="GO" id="GO:0030574">
    <property type="term" value="P:collagen catabolic process"/>
    <property type="evidence" value="ECO:0007669"/>
    <property type="project" value="TreeGrafter"/>
</dbReference>
<feature type="binding site" evidence="8">
    <location>
        <position position="255"/>
    </location>
    <ligand>
        <name>Zn(2+)</name>
        <dbReference type="ChEBI" id="CHEBI:29105"/>
        <label>2</label>
        <note>catalytic</note>
    </ligand>
</feature>
<feature type="binding site" evidence="8">
    <location>
        <position position="247"/>
    </location>
    <ligand>
        <name>Zn(2+)</name>
        <dbReference type="ChEBI" id="CHEBI:29105"/>
        <label>2</label>
        <note>catalytic</note>
    </ligand>
</feature>
<comment type="similarity">
    <text evidence="1">Belongs to the peptidase M10A family.</text>
</comment>
<feature type="binding site" evidence="8">
    <location>
        <position position="216"/>
    </location>
    <ligand>
        <name>Ca(2+)</name>
        <dbReference type="ChEBI" id="CHEBI:29108"/>
        <label>3</label>
    </ligand>
</feature>
<sequence length="286" mass="32598">MVIIFFIYEIHVHQDCEAYLRNYGYLRTEPGDWTQQRQGRKGKRGKHVGTRKTKATKKTNRGALKLAISDLQRFAEIKKTGKLDRETRDLIRRKRCPHSDPVPMVMTRSTAHSAHPQPGGTIRKWGRVDLTYRINSYPGENRLLREEVDETIARAFQVWADVTPLKFRLVAEKADIEIEFARGKHGNCRFHFDGSGNTLAHAYFPGEGLLGDVHFDAAERWTIQSPQGTNLFIVAVHELGHSLGLDHAEHRDAVMYPWYPGYLGSSYIFELPAVDVMAIQALYGAP</sequence>
<keyword evidence="4" id="KW-0378">Hydrolase</keyword>
<dbReference type="Gene3D" id="3.40.390.10">
    <property type="entry name" value="Collagenase (Catalytic Domain)"/>
    <property type="match status" value="1"/>
</dbReference>
<reference evidence="11" key="1">
    <citation type="submission" date="2022-01" db="EMBL/GenBank/DDBJ databases">
        <authorList>
            <person name="Braso-Vives M."/>
        </authorList>
    </citation>
    <scope>NUCLEOTIDE SEQUENCE</scope>
</reference>
<evidence type="ECO:0000256" key="3">
    <source>
        <dbReference type="ARBA" id="ARBA00022723"/>
    </source>
</evidence>
<evidence type="ECO:0000256" key="7">
    <source>
        <dbReference type="PIRSR" id="PIRSR621190-1"/>
    </source>
</evidence>
<dbReference type="GO" id="GO:0004222">
    <property type="term" value="F:metalloendopeptidase activity"/>
    <property type="evidence" value="ECO:0007669"/>
    <property type="project" value="InterPro"/>
</dbReference>
<name>A0A8K0AHE5_BRALA</name>
<dbReference type="OrthoDB" id="406838at2759"/>
<dbReference type="PRINTS" id="PR00138">
    <property type="entry name" value="MATRIXIN"/>
</dbReference>
<dbReference type="GO" id="GO:0030198">
    <property type="term" value="P:extracellular matrix organization"/>
    <property type="evidence" value="ECO:0007669"/>
    <property type="project" value="TreeGrafter"/>
</dbReference>
<evidence type="ECO:0000256" key="6">
    <source>
        <dbReference type="ARBA" id="ARBA00023049"/>
    </source>
</evidence>
<keyword evidence="12" id="KW-1185">Reference proteome</keyword>
<dbReference type="GO" id="GO:0031012">
    <property type="term" value="C:extracellular matrix"/>
    <property type="evidence" value="ECO:0007669"/>
    <property type="project" value="InterPro"/>
</dbReference>
<dbReference type="Pfam" id="PF00413">
    <property type="entry name" value="Peptidase_M10"/>
    <property type="match status" value="1"/>
</dbReference>
<keyword evidence="8" id="KW-0106">Calcium</keyword>
<dbReference type="CDD" id="cd04278">
    <property type="entry name" value="ZnMc_MMP"/>
    <property type="match status" value="1"/>
</dbReference>
<dbReference type="SUPFAM" id="SSF55486">
    <property type="entry name" value="Metalloproteases ('zincins'), catalytic domain"/>
    <property type="match status" value="1"/>
</dbReference>
<feature type="binding site" evidence="8">
    <location>
        <position position="194"/>
    </location>
    <ligand>
        <name>Ca(2+)</name>
        <dbReference type="ChEBI" id="CHEBI:29108"/>
        <label>3</label>
    </ligand>
</feature>
<dbReference type="EMBL" id="OV696693">
    <property type="protein sequence ID" value="CAH1272749.1"/>
    <property type="molecule type" value="Genomic_DNA"/>
</dbReference>
<comment type="cofactor">
    <cofactor evidence="8">
        <name>Ca(2+)</name>
        <dbReference type="ChEBI" id="CHEBI:29108"/>
    </cofactor>
    <text evidence="8">Can bind about 5 Ca(2+) ions per subunit.</text>
</comment>
<accession>A0A8K0AHE5</accession>
<dbReference type="InterPro" id="IPR001818">
    <property type="entry name" value="Pept_M10_metallopeptidase"/>
</dbReference>
<comment type="cofactor">
    <cofactor evidence="8">
        <name>Zn(2+)</name>
        <dbReference type="ChEBI" id="CHEBI:29105"/>
    </cofactor>
    <text evidence="8">Binds 2 Zn(2+) ions per subunit.</text>
</comment>
<evidence type="ECO:0000256" key="9">
    <source>
        <dbReference type="SAM" id="MobiDB-lite"/>
    </source>
</evidence>
<keyword evidence="3 8" id="KW-0479">Metal-binding</keyword>
<feature type="binding site" evidence="8">
    <location>
        <position position="193"/>
    </location>
    <ligand>
        <name>Ca(2+)</name>
        <dbReference type="ChEBI" id="CHEBI:29108"/>
        <label>3</label>
    </ligand>
</feature>
<feature type="binding site" evidence="8">
    <location>
        <position position="237"/>
    </location>
    <ligand>
        <name>Zn(2+)</name>
        <dbReference type="ChEBI" id="CHEBI:29105"/>
        <label>2</label>
        <note>catalytic</note>
    </ligand>
</feature>
<dbReference type="SMART" id="SM00235">
    <property type="entry name" value="ZnMc"/>
    <property type="match status" value="1"/>
</dbReference>
<gene>
    <name evidence="11" type="primary">MMP12</name>
    <name evidence="11" type="ORF">BLAG_LOCUS24311</name>
</gene>
<dbReference type="Proteomes" id="UP000838412">
    <property type="component" value="Chromosome 8"/>
</dbReference>
<feature type="binding site" description="in inhibited form" evidence="8">
    <location>
        <position position="96"/>
    </location>
    <ligand>
        <name>Zn(2+)</name>
        <dbReference type="ChEBI" id="CHEBI:29105"/>
        <label>2</label>
        <note>catalytic</note>
    </ligand>
</feature>
<feature type="binding site" evidence="8">
    <location>
        <position position="241"/>
    </location>
    <ligand>
        <name>Zn(2+)</name>
        <dbReference type="ChEBI" id="CHEBI:29105"/>
        <label>2</label>
        <note>catalytic</note>
    </ligand>
</feature>
<feature type="binding site" evidence="8">
    <location>
        <position position="201"/>
    </location>
    <ligand>
        <name>Zn(2+)</name>
        <dbReference type="ChEBI" id="CHEBI:29105"/>
        <label>1</label>
    </ligand>
</feature>
<organism evidence="11 12">
    <name type="scientific">Branchiostoma lanceolatum</name>
    <name type="common">Common lancelet</name>
    <name type="synonym">Amphioxus lanceolatum</name>
    <dbReference type="NCBI Taxonomy" id="7740"/>
    <lineage>
        <taxon>Eukaryota</taxon>
        <taxon>Metazoa</taxon>
        <taxon>Chordata</taxon>
        <taxon>Cephalochordata</taxon>
        <taxon>Leptocardii</taxon>
        <taxon>Amphioxiformes</taxon>
        <taxon>Branchiostomatidae</taxon>
        <taxon>Branchiostoma</taxon>
    </lineage>
</organism>
<feature type="binding site" evidence="8">
    <location>
        <position position="185"/>
    </location>
    <ligand>
        <name>Zn(2+)</name>
        <dbReference type="ChEBI" id="CHEBI:29105"/>
        <label>1</label>
    </ligand>
</feature>
<feature type="binding site" evidence="8">
    <location>
        <position position="219"/>
    </location>
    <ligand>
        <name>Ca(2+)</name>
        <dbReference type="ChEBI" id="CHEBI:29108"/>
        <label>1</label>
    </ligand>
</feature>
<feature type="domain" description="Peptidase metallopeptidase" evidence="10">
    <location>
        <begin position="121"/>
        <end position="285"/>
    </location>
</feature>
<dbReference type="InterPro" id="IPR006026">
    <property type="entry name" value="Peptidase_Metallo"/>
</dbReference>
<dbReference type="PANTHER" id="PTHR10201">
    <property type="entry name" value="MATRIX METALLOPROTEINASE"/>
    <property type="match status" value="1"/>
</dbReference>
<feature type="region of interest" description="Disordered" evidence="9">
    <location>
        <begin position="30"/>
        <end position="58"/>
    </location>
</feature>